<dbReference type="PANTHER" id="PTHR43065:SF34">
    <property type="entry name" value="SPORULATION KINASE A"/>
    <property type="match status" value="1"/>
</dbReference>
<dbReference type="PANTHER" id="PTHR43065">
    <property type="entry name" value="SENSOR HISTIDINE KINASE"/>
    <property type="match status" value="1"/>
</dbReference>
<reference evidence="11" key="1">
    <citation type="submission" date="2021-12" db="EMBL/GenBank/DDBJ databases">
        <authorList>
            <person name="Criscuolo A."/>
        </authorList>
    </citation>
    <scope>NUCLEOTIDE SEQUENCE</scope>
    <source>
        <strain evidence="11">CIP111894</strain>
    </source>
</reference>
<sequence>MKIHTEWGKALEKTTGVLTDETIIKASNQHCMDQGIDPEQPPIFPKCYAADELGSQLHVYSEVIEVIDFFVTKFLSSVKGNPILVTISDDAGYLLAFKGDPTIIDLVGQVGIKEGVQLNKEVGTNSIALCLEYQRPFQLKGQDHYHQILHRLVCCTAPFYKEDGLEILGTISFMADIDVAHPHLLPLLCTMADSIEREILLRRGNAELQLLNRILLDTNYLGVIITDELGMIVNINENCLTMLHLDGEHQESVIGASVFGIRNVGSYFQHAILQQEACAGLEVIQESNGLFEHYMLDVLPVYDSNACLARVIGSLRNITEMKKTEEVLRNTEKLVVAGQLAMSIAHEIRNPLTTVKGMLQLANKDSQLLHYDLIMSEVERMNLIVSEFLILGKPQAAHYRVEQCSGILQEVLSIFAIQVEMNNILLNTQIHFDANIVCDRNQIKQVFLNILRNSMEALPFGGSITVALDVENGFQTITFTDNGEGMNQEVLDKLGEPFHTTRGDGNGLGIMIVKKIVSAHRGRVTIASEEGVGTAVTIYLPIK</sequence>
<keyword evidence="8" id="KW-0902">Two-component regulatory system</keyword>
<keyword evidence="3" id="KW-0597">Phosphoprotein</keyword>
<dbReference type="InterPro" id="IPR036890">
    <property type="entry name" value="HATPase_C_sf"/>
</dbReference>
<keyword evidence="7" id="KW-0067">ATP-binding</keyword>
<dbReference type="GO" id="GO:0016740">
    <property type="term" value="F:transferase activity"/>
    <property type="evidence" value="ECO:0007669"/>
    <property type="project" value="UniProtKB-KW"/>
</dbReference>
<dbReference type="InterPro" id="IPR003661">
    <property type="entry name" value="HisK_dim/P_dom"/>
</dbReference>
<protein>
    <recommendedName>
        <fullName evidence="2">histidine kinase</fullName>
        <ecNumber evidence="2">2.7.13.3</ecNumber>
    </recommendedName>
</protein>
<evidence type="ECO:0000259" key="10">
    <source>
        <dbReference type="PROSITE" id="PS50113"/>
    </source>
</evidence>
<evidence type="ECO:0000256" key="4">
    <source>
        <dbReference type="ARBA" id="ARBA00022679"/>
    </source>
</evidence>
<keyword evidence="6" id="KW-0418">Kinase</keyword>
<evidence type="ECO:0000259" key="9">
    <source>
        <dbReference type="PROSITE" id="PS50109"/>
    </source>
</evidence>
<dbReference type="InterPro" id="IPR000700">
    <property type="entry name" value="PAS-assoc_C"/>
</dbReference>
<dbReference type="PROSITE" id="PS50113">
    <property type="entry name" value="PAC"/>
    <property type="match status" value="1"/>
</dbReference>
<name>A0ABM9BAE0_9BACL</name>
<dbReference type="InterPro" id="IPR005467">
    <property type="entry name" value="His_kinase_dom"/>
</dbReference>
<dbReference type="InterPro" id="IPR004358">
    <property type="entry name" value="Sig_transdc_His_kin-like_C"/>
</dbReference>
<dbReference type="SMART" id="SM00387">
    <property type="entry name" value="HATPase_c"/>
    <property type="match status" value="1"/>
</dbReference>
<proteinExistence type="predicted"/>
<evidence type="ECO:0000256" key="3">
    <source>
        <dbReference type="ARBA" id="ARBA00022553"/>
    </source>
</evidence>
<dbReference type="InterPro" id="IPR035965">
    <property type="entry name" value="PAS-like_dom_sf"/>
</dbReference>
<dbReference type="SUPFAM" id="SSF55874">
    <property type="entry name" value="ATPase domain of HSP90 chaperone/DNA topoisomerase II/histidine kinase"/>
    <property type="match status" value="1"/>
</dbReference>
<dbReference type="Pfam" id="PF02518">
    <property type="entry name" value="HATPase_c"/>
    <property type="match status" value="1"/>
</dbReference>
<dbReference type="Gene3D" id="1.10.287.130">
    <property type="match status" value="1"/>
</dbReference>
<evidence type="ECO:0000313" key="11">
    <source>
        <dbReference type="EMBL" id="CAH1055403.1"/>
    </source>
</evidence>
<keyword evidence="5" id="KW-0547">Nucleotide-binding</keyword>
<dbReference type="SUPFAM" id="SSF47384">
    <property type="entry name" value="Homodimeric domain of signal transducing histidine kinase"/>
    <property type="match status" value="1"/>
</dbReference>
<feature type="domain" description="Histidine kinase" evidence="9">
    <location>
        <begin position="343"/>
        <end position="543"/>
    </location>
</feature>
<comment type="caution">
    <text evidence="11">The sequence shown here is derived from an EMBL/GenBank/DDBJ whole genome shotgun (WGS) entry which is preliminary data.</text>
</comment>
<dbReference type="EMBL" id="CAKMAB010000006">
    <property type="protein sequence ID" value="CAH1055403.1"/>
    <property type="molecule type" value="Genomic_DNA"/>
</dbReference>
<keyword evidence="12" id="KW-1185">Reference proteome</keyword>
<evidence type="ECO:0000256" key="1">
    <source>
        <dbReference type="ARBA" id="ARBA00000085"/>
    </source>
</evidence>
<accession>A0ABM9BAE0</accession>
<dbReference type="Gene3D" id="3.30.450.40">
    <property type="match status" value="1"/>
</dbReference>
<evidence type="ECO:0000256" key="8">
    <source>
        <dbReference type="ARBA" id="ARBA00023012"/>
    </source>
</evidence>
<keyword evidence="4 11" id="KW-0808">Transferase</keyword>
<comment type="catalytic activity">
    <reaction evidence="1">
        <text>ATP + protein L-histidine = ADP + protein N-phospho-L-histidine.</text>
        <dbReference type="EC" id="2.7.13.3"/>
    </reaction>
</comment>
<dbReference type="PROSITE" id="PS50109">
    <property type="entry name" value="HIS_KIN"/>
    <property type="match status" value="1"/>
</dbReference>
<evidence type="ECO:0000256" key="2">
    <source>
        <dbReference type="ARBA" id="ARBA00012438"/>
    </source>
</evidence>
<evidence type="ECO:0000256" key="5">
    <source>
        <dbReference type="ARBA" id="ARBA00022741"/>
    </source>
</evidence>
<evidence type="ECO:0000313" key="12">
    <source>
        <dbReference type="Proteomes" id="UP000838749"/>
    </source>
</evidence>
<dbReference type="EC" id="2.7.13.3" evidence="2"/>
<dbReference type="InterPro" id="IPR029016">
    <property type="entry name" value="GAF-like_dom_sf"/>
</dbReference>
<dbReference type="RefSeq" id="WP_234532756.1">
    <property type="nucleotide sequence ID" value="NZ_CAKMAB010000006.1"/>
</dbReference>
<organism evidence="11 12">
    <name type="scientific">Paenibacillus pseudetheri</name>
    <dbReference type="NCBI Taxonomy" id="2897682"/>
    <lineage>
        <taxon>Bacteria</taxon>
        <taxon>Bacillati</taxon>
        <taxon>Bacillota</taxon>
        <taxon>Bacilli</taxon>
        <taxon>Bacillales</taxon>
        <taxon>Paenibacillaceae</taxon>
        <taxon>Paenibacillus</taxon>
    </lineage>
</organism>
<dbReference type="Proteomes" id="UP000838749">
    <property type="component" value="Unassembled WGS sequence"/>
</dbReference>
<dbReference type="Gene3D" id="3.30.565.10">
    <property type="entry name" value="Histidine kinase-like ATPase, C-terminal domain"/>
    <property type="match status" value="1"/>
</dbReference>
<dbReference type="CDD" id="cd00082">
    <property type="entry name" value="HisKA"/>
    <property type="match status" value="1"/>
</dbReference>
<dbReference type="Gene3D" id="3.30.450.20">
    <property type="entry name" value="PAS domain"/>
    <property type="match status" value="1"/>
</dbReference>
<dbReference type="SMART" id="SM00388">
    <property type="entry name" value="HisKA"/>
    <property type="match status" value="1"/>
</dbReference>
<dbReference type="InterPro" id="IPR036097">
    <property type="entry name" value="HisK_dim/P_sf"/>
</dbReference>
<dbReference type="SUPFAM" id="SSF55785">
    <property type="entry name" value="PYP-like sensor domain (PAS domain)"/>
    <property type="match status" value="1"/>
</dbReference>
<evidence type="ECO:0000256" key="6">
    <source>
        <dbReference type="ARBA" id="ARBA00022777"/>
    </source>
</evidence>
<feature type="domain" description="PAC" evidence="10">
    <location>
        <begin position="277"/>
        <end position="330"/>
    </location>
</feature>
<dbReference type="PRINTS" id="PR00344">
    <property type="entry name" value="BCTRLSENSOR"/>
</dbReference>
<gene>
    <name evidence="11" type="primary">sasA_5</name>
    <name evidence="11" type="ORF">PAECIP111894_01555</name>
</gene>
<dbReference type="Pfam" id="PF00512">
    <property type="entry name" value="HisKA"/>
    <property type="match status" value="1"/>
</dbReference>
<evidence type="ECO:0000256" key="7">
    <source>
        <dbReference type="ARBA" id="ARBA00022840"/>
    </source>
</evidence>
<dbReference type="InterPro" id="IPR003594">
    <property type="entry name" value="HATPase_dom"/>
</dbReference>